<evidence type="ECO:0000313" key="2">
    <source>
        <dbReference type="Proteomes" id="UP001500393"/>
    </source>
</evidence>
<proteinExistence type="predicted"/>
<reference evidence="1 2" key="1">
    <citation type="journal article" date="2019" name="Int. J. Syst. Evol. Microbiol.">
        <title>The Global Catalogue of Microorganisms (GCM) 10K type strain sequencing project: providing services to taxonomists for standard genome sequencing and annotation.</title>
        <authorList>
            <consortium name="The Broad Institute Genomics Platform"/>
            <consortium name="The Broad Institute Genome Sequencing Center for Infectious Disease"/>
            <person name="Wu L."/>
            <person name="Ma J."/>
        </authorList>
    </citation>
    <scope>NUCLEOTIDE SEQUENCE [LARGE SCALE GENOMIC DNA]</scope>
    <source>
        <strain evidence="1 2">JCM 14969</strain>
    </source>
</reference>
<keyword evidence="2" id="KW-1185">Reference proteome</keyword>
<name>A0ABN2E115_9ACTN</name>
<comment type="caution">
    <text evidence="1">The sequence shown here is derived from an EMBL/GenBank/DDBJ whole genome shotgun (WGS) entry which is preliminary data.</text>
</comment>
<dbReference type="EMBL" id="BAAAOS010000038">
    <property type="protein sequence ID" value="GAA1592904.1"/>
    <property type="molecule type" value="Genomic_DNA"/>
</dbReference>
<organism evidence="1 2">
    <name type="scientific">Kribbella sancticallisti</name>
    <dbReference type="NCBI Taxonomy" id="460087"/>
    <lineage>
        <taxon>Bacteria</taxon>
        <taxon>Bacillati</taxon>
        <taxon>Actinomycetota</taxon>
        <taxon>Actinomycetes</taxon>
        <taxon>Propionibacteriales</taxon>
        <taxon>Kribbellaceae</taxon>
        <taxon>Kribbella</taxon>
    </lineage>
</organism>
<gene>
    <name evidence="1" type="ORF">GCM10009789_53670</name>
</gene>
<dbReference type="RefSeq" id="WP_344218621.1">
    <property type="nucleotide sequence ID" value="NZ_BAAAOS010000038.1"/>
</dbReference>
<sequence length="287" mass="30487">MNSQLIPPPDHDLRPATRARQRDELVAIVDHESAAGTPHRRFVPLAAAAAVVAVTAGLALAVPALRGEEAQPPVAGQDTAAAKPAVEPLSEAEQATYGKSCVGKEFRGPKGDQTYTVIDGFRWVKPADPAASGVVLIRRSKGIQACAVDSKGQARLIAFAFPGETQGMPVVGSVAGTYTKQVTRITVAAGSGPTTEAVLRHGFFFAPLKRVDSQGRPAPDSPPAYTVRGYDADGKLIYATPQTYRGQQAEIDACFTDPEGKRVVYSNIDILKNPTVDQCKRGVAWNW</sequence>
<protein>
    <submittedName>
        <fullName evidence="1">Uncharacterized protein</fullName>
    </submittedName>
</protein>
<accession>A0ABN2E115</accession>
<evidence type="ECO:0000313" key="1">
    <source>
        <dbReference type="EMBL" id="GAA1592904.1"/>
    </source>
</evidence>
<dbReference type="Proteomes" id="UP001500393">
    <property type="component" value="Unassembled WGS sequence"/>
</dbReference>